<name>A0ABR0N8C4_GOSAR</name>
<dbReference type="EMBL" id="JARKNE010000011">
    <property type="protein sequence ID" value="KAK5786726.1"/>
    <property type="molecule type" value="Genomic_DNA"/>
</dbReference>
<organism evidence="1 2">
    <name type="scientific">Gossypium arboreum</name>
    <name type="common">Tree cotton</name>
    <name type="synonym">Gossypium nanking</name>
    <dbReference type="NCBI Taxonomy" id="29729"/>
    <lineage>
        <taxon>Eukaryota</taxon>
        <taxon>Viridiplantae</taxon>
        <taxon>Streptophyta</taxon>
        <taxon>Embryophyta</taxon>
        <taxon>Tracheophyta</taxon>
        <taxon>Spermatophyta</taxon>
        <taxon>Magnoliopsida</taxon>
        <taxon>eudicotyledons</taxon>
        <taxon>Gunneridae</taxon>
        <taxon>Pentapetalae</taxon>
        <taxon>rosids</taxon>
        <taxon>malvids</taxon>
        <taxon>Malvales</taxon>
        <taxon>Malvaceae</taxon>
        <taxon>Malvoideae</taxon>
        <taxon>Gossypium</taxon>
    </lineage>
</organism>
<comment type="caution">
    <text evidence="1">The sequence shown here is derived from an EMBL/GenBank/DDBJ whole genome shotgun (WGS) entry which is preliminary data.</text>
</comment>
<dbReference type="Proteomes" id="UP001358586">
    <property type="component" value="Chromosome 11"/>
</dbReference>
<accession>A0ABR0N8C4</accession>
<sequence>MSAMPIQNQSLGGKHNEIGCGRGMKCIPKAAPRKCKSPYSNRQTVVDQRPLAGVGGGWGGEHVLTARVSLAFSFVVCVGMGRFGVNGLVGLGVLGPKLSLYTRDI</sequence>
<protein>
    <submittedName>
        <fullName evidence="1">Uncharacterized protein</fullName>
    </submittedName>
</protein>
<keyword evidence="2" id="KW-1185">Reference proteome</keyword>
<evidence type="ECO:0000313" key="2">
    <source>
        <dbReference type="Proteomes" id="UP001358586"/>
    </source>
</evidence>
<gene>
    <name evidence="1" type="ORF">PVK06_041369</name>
</gene>
<proteinExistence type="predicted"/>
<reference evidence="1 2" key="1">
    <citation type="submission" date="2023-03" db="EMBL/GenBank/DDBJ databases">
        <title>WGS of Gossypium arboreum.</title>
        <authorList>
            <person name="Yu D."/>
        </authorList>
    </citation>
    <scope>NUCLEOTIDE SEQUENCE [LARGE SCALE GENOMIC DNA]</scope>
    <source>
        <tissue evidence="1">Leaf</tissue>
    </source>
</reference>
<evidence type="ECO:0000313" key="1">
    <source>
        <dbReference type="EMBL" id="KAK5786726.1"/>
    </source>
</evidence>